<name>A0A381NL23_9ZZZZ</name>
<dbReference type="SUPFAM" id="SSF48452">
    <property type="entry name" value="TPR-like"/>
    <property type="match status" value="1"/>
</dbReference>
<organism evidence="2">
    <name type="scientific">marine metagenome</name>
    <dbReference type="NCBI Taxonomy" id="408172"/>
    <lineage>
        <taxon>unclassified sequences</taxon>
        <taxon>metagenomes</taxon>
        <taxon>ecological metagenomes</taxon>
    </lineage>
</organism>
<dbReference type="InterPro" id="IPR011990">
    <property type="entry name" value="TPR-like_helical_dom_sf"/>
</dbReference>
<accession>A0A381NL23</accession>
<dbReference type="AlphaFoldDB" id="A0A381NL23"/>
<gene>
    <name evidence="2" type="ORF">METZ01_LOCUS7678</name>
</gene>
<reference evidence="2" key="1">
    <citation type="submission" date="2018-05" db="EMBL/GenBank/DDBJ databases">
        <authorList>
            <person name="Lanie J.A."/>
            <person name="Ng W.-L."/>
            <person name="Kazmierczak K.M."/>
            <person name="Andrzejewski T.M."/>
            <person name="Davidsen T.M."/>
            <person name="Wayne K.J."/>
            <person name="Tettelin H."/>
            <person name="Glass J.I."/>
            <person name="Rusch D."/>
            <person name="Podicherti R."/>
            <person name="Tsui H.-C.T."/>
            <person name="Winkler M.E."/>
        </authorList>
    </citation>
    <scope>NUCLEOTIDE SEQUENCE</scope>
</reference>
<evidence type="ECO:0000313" key="2">
    <source>
        <dbReference type="EMBL" id="SUZ54824.1"/>
    </source>
</evidence>
<feature type="region of interest" description="Disordered" evidence="1">
    <location>
        <begin position="61"/>
        <end position="123"/>
    </location>
</feature>
<proteinExistence type="predicted"/>
<sequence length="163" mass="19454">MASITNNNKIKSVAYQQLGNINESKNKLKNAAEFYKKSILSNNSNLDSKYNYELVTKKLKEQEKKKEENKEQENKNQQNKEKNNKEKNNKEQENKEQENKEQENKKKNNKEQEKSIEEKLKEVNMSKKKAEMILNALNNIEFQYIQQLKRKASKKIDKNKPDW</sequence>
<protein>
    <recommendedName>
        <fullName evidence="3">Tetratricopeptide repeat protein</fullName>
    </recommendedName>
</protein>
<evidence type="ECO:0000256" key="1">
    <source>
        <dbReference type="SAM" id="MobiDB-lite"/>
    </source>
</evidence>
<evidence type="ECO:0008006" key="3">
    <source>
        <dbReference type="Google" id="ProtNLM"/>
    </source>
</evidence>
<dbReference type="EMBL" id="UINC01000410">
    <property type="protein sequence ID" value="SUZ54824.1"/>
    <property type="molecule type" value="Genomic_DNA"/>
</dbReference>